<dbReference type="EMBL" id="AP012338">
    <property type="protein sequence ID" value="BAM03548.1"/>
    <property type="molecule type" value="Genomic_DNA"/>
</dbReference>
<dbReference type="GO" id="GO:0005829">
    <property type="term" value="C:cytosol"/>
    <property type="evidence" value="ECO:0007669"/>
    <property type="project" value="TreeGrafter"/>
</dbReference>
<dbReference type="OrthoDB" id="307788at2"/>
<dbReference type="InterPro" id="IPR023799">
    <property type="entry name" value="RbfA_dom_sf"/>
</dbReference>
<dbReference type="PANTHER" id="PTHR33515:SF1">
    <property type="entry name" value="RIBOSOME-BINDING FACTOR A, CHLOROPLASTIC-RELATED"/>
    <property type="match status" value="1"/>
</dbReference>
<comment type="function">
    <text evidence="2">One of several proteins that assist in the late maturation steps of the functional core of the 30S ribosomal subunit. Associates with free 30S ribosomal subunits (but not with 30S subunits that are part of 70S ribosomes or polysomes). Required for efficient processing of 16S rRNA. May interact with the 5'-terminal helix region of 16S rRNA.</text>
</comment>
<reference evidence="4 5" key="1">
    <citation type="submission" date="2012-02" db="EMBL/GenBank/DDBJ databases">
        <title>Complete genome sequence of Phycisphaera mikurensis NBRC 102666.</title>
        <authorList>
            <person name="Ankai A."/>
            <person name="Hosoyama A."/>
            <person name="Terui Y."/>
            <person name="Sekine M."/>
            <person name="Fukai R."/>
            <person name="Kato Y."/>
            <person name="Nakamura S."/>
            <person name="Yamada-Narita S."/>
            <person name="Kawakoshi A."/>
            <person name="Fukunaga Y."/>
            <person name="Yamazaki S."/>
            <person name="Fujita N."/>
        </authorList>
    </citation>
    <scope>NUCLEOTIDE SEQUENCE [LARGE SCALE GENOMIC DNA]</scope>
    <source>
        <strain evidence="5">NBRC 102666 / KCTC 22515 / FYK2301M01</strain>
    </source>
</reference>
<dbReference type="HAMAP" id="MF_00003">
    <property type="entry name" value="RbfA"/>
    <property type="match status" value="1"/>
</dbReference>
<feature type="region of interest" description="Disordered" evidence="3">
    <location>
        <begin position="119"/>
        <end position="155"/>
    </location>
</feature>
<evidence type="ECO:0000256" key="3">
    <source>
        <dbReference type="SAM" id="MobiDB-lite"/>
    </source>
</evidence>
<comment type="similarity">
    <text evidence="2">Belongs to the RbfA family.</text>
</comment>
<dbReference type="Pfam" id="PF02033">
    <property type="entry name" value="RBFA"/>
    <property type="match status" value="1"/>
</dbReference>
<dbReference type="Gene3D" id="3.30.300.20">
    <property type="match status" value="1"/>
</dbReference>
<keyword evidence="5" id="KW-1185">Reference proteome</keyword>
<dbReference type="Proteomes" id="UP000007881">
    <property type="component" value="Chromosome"/>
</dbReference>
<dbReference type="InterPro" id="IPR000238">
    <property type="entry name" value="RbfA"/>
</dbReference>
<protein>
    <recommendedName>
        <fullName evidence="2">Ribosome-binding factor A</fullName>
    </recommendedName>
</protein>
<dbReference type="HOGENOM" id="CLU_1693851_0_0_0"/>
<evidence type="ECO:0000256" key="1">
    <source>
        <dbReference type="ARBA" id="ARBA00022517"/>
    </source>
</evidence>
<evidence type="ECO:0000256" key="2">
    <source>
        <dbReference type="HAMAP-Rule" id="MF_00003"/>
    </source>
</evidence>
<accession>I0IE60</accession>
<organism evidence="4 5">
    <name type="scientific">Phycisphaera mikurensis (strain NBRC 102666 / KCTC 22515 / FYK2301M01)</name>
    <dbReference type="NCBI Taxonomy" id="1142394"/>
    <lineage>
        <taxon>Bacteria</taxon>
        <taxon>Pseudomonadati</taxon>
        <taxon>Planctomycetota</taxon>
        <taxon>Phycisphaerae</taxon>
        <taxon>Phycisphaerales</taxon>
        <taxon>Phycisphaeraceae</taxon>
        <taxon>Phycisphaera</taxon>
    </lineage>
</organism>
<dbReference type="RefSeq" id="WP_014436767.1">
    <property type="nucleotide sequence ID" value="NC_017080.1"/>
</dbReference>
<dbReference type="NCBIfam" id="TIGR00082">
    <property type="entry name" value="rbfA"/>
    <property type="match status" value="1"/>
</dbReference>
<keyword evidence="2" id="KW-0963">Cytoplasm</keyword>
<gene>
    <name evidence="2 4" type="primary">rbfA</name>
    <name evidence="4" type="ordered locus">PSMK_13890</name>
</gene>
<evidence type="ECO:0000313" key="5">
    <source>
        <dbReference type="Proteomes" id="UP000007881"/>
    </source>
</evidence>
<sequence>MNETHHPRSGDSHRDKKVASVLHKQLSTLLARGIADPRTAGCLISVTEVDVSPDLRHATTYVSVLPAQHENRVIHALRDATIHLQKQLNKKVAFRIVPKLLFKLDRGLKKEVQTLAAISEGMARSGPEPGPEVASDGASPPPPADGSAADPNAPD</sequence>
<keyword evidence="1 2" id="KW-0690">Ribosome biogenesis</keyword>
<dbReference type="PANTHER" id="PTHR33515">
    <property type="entry name" value="RIBOSOME-BINDING FACTOR A, CHLOROPLASTIC-RELATED"/>
    <property type="match status" value="1"/>
</dbReference>
<evidence type="ECO:0000313" key="4">
    <source>
        <dbReference type="EMBL" id="BAM03548.1"/>
    </source>
</evidence>
<name>I0IE60_PHYMF</name>
<dbReference type="GO" id="GO:0030490">
    <property type="term" value="P:maturation of SSU-rRNA"/>
    <property type="evidence" value="ECO:0007669"/>
    <property type="project" value="UniProtKB-UniRule"/>
</dbReference>
<dbReference type="AlphaFoldDB" id="I0IE60"/>
<feature type="compositionally biased region" description="Low complexity" evidence="3">
    <location>
        <begin position="145"/>
        <end position="155"/>
    </location>
</feature>
<comment type="subcellular location">
    <subcellularLocation>
        <location evidence="2">Cytoplasm</location>
    </subcellularLocation>
</comment>
<dbReference type="STRING" id="1142394.PSMK_13890"/>
<dbReference type="eggNOG" id="COG0858">
    <property type="taxonomic scope" value="Bacteria"/>
</dbReference>
<comment type="subunit">
    <text evidence="2">Monomer. Binds 30S ribosomal subunits, but not 50S ribosomal subunits or 70S ribosomes.</text>
</comment>
<proteinExistence type="inferred from homology"/>
<dbReference type="SUPFAM" id="SSF89919">
    <property type="entry name" value="Ribosome-binding factor A, RbfA"/>
    <property type="match status" value="1"/>
</dbReference>
<dbReference type="GO" id="GO:0043024">
    <property type="term" value="F:ribosomal small subunit binding"/>
    <property type="evidence" value="ECO:0007669"/>
    <property type="project" value="TreeGrafter"/>
</dbReference>
<dbReference type="KEGG" id="phm:PSMK_13890"/>
<dbReference type="InterPro" id="IPR015946">
    <property type="entry name" value="KH_dom-like_a/b"/>
</dbReference>